<dbReference type="InParanoid" id="G4TG01"/>
<gene>
    <name evidence="1" type="ORF">PIIN_04189</name>
</gene>
<keyword evidence="2" id="KW-1185">Reference proteome</keyword>
<sequence>MPITAESWQRATQNWTADEISRGRRLLDSNGHVVPAAVAMQEEDENIISCIRYENAYYITSADLFVCYRFQTGINVTDRKMRANIRRGWDTRPAINYGFLVVGPATHSELHVRLQTWFTRRDSYKLFAWESCGAALEVITEKLADRGHINISATSETRNLLTESLIRAPQPSLMTHPPNDPQGAYFSMPAISDASQQVVQL</sequence>
<reference evidence="1 2" key="1">
    <citation type="journal article" date="2011" name="PLoS Pathog.">
        <title>Endophytic Life Strategies Decoded by Genome and Transcriptome Analyses of the Mutualistic Root Symbiont Piriformospora indica.</title>
        <authorList>
            <person name="Zuccaro A."/>
            <person name="Lahrmann U."/>
            <person name="Guldener U."/>
            <person name="Langen G."/>
            <person name="Pfiffi S."/>
            <person name="Biedenkopf D."/>
            <person name="Wong P."/>
            <person name="Samans B."/>
            <person name="Grimm C."/>
            <person name="Basiewicz M."/>
            <person name="Murat C."/>
            <person name="Martin F."/>
            <person name="Kogel K.H."/>
        </authorList>
    </citation>
    <scope>NUCLEOTIDE SEQUENCE [LARGE SCALE GENOMIC DNA]</scope>
    <source>
        <strain evidence="1 2">DSM 11827</strain>
    </source>
</reference>
<evidence type="ECO:0000313" key="2">
    <source>
        <dbReference type="Proteomes" id="UP000007148"/>
    </source>
</evidence>
<name>G4TG01_SERID</name>
<dbReference type="HOGENOM" id="CLU_1360899_0_0_1"/>
<dbReference type="AlphaFoldDB" id="G4TG01"/>
<proteinExistence type="predicted"/>
<comment type="caution">
    <text evidence="1">The sequence shown here is derived from an EMBL/GenBank/DDBJ whole genome shotgun (WGS) entry which is preliminary data.</text>
</comment>
<dbReference type="EMBL" id="CAFZ01000076">
    <property type="protein sequence ID" value="CCA70250.1"/>
    <property type="molecule type" value="Genomic_DNA"/>
</dbReference>
<organism evidence="1 2">
    <name type="scientific">Serendipita indica (strain DSM 11827)</name>
    <name type="common">Root endophyte fungus</name>
    <name type="synonym">Piriformospora indica</name>
    <dbReference type="NCBI Taxonomy" id="1109443"/>
    <lineage>
        <taxon>Eukaryota</taxon>
        <taxon>Fungi</taxon>
        <taxon>Dikarya</taxon>
        <taxon>Basidiomycota</taxon>
        <taxon>Agaricomycotina</taxon>
        <taxon>Agaricomycetes</taxon>
        <taxon>Sebacinales</taxon>
        <taxon>Serendipitaceae</taxon>
        <taxon>Serendipita</taxon>
    </lineage>
</organism>
<accession>G4TG01</accession>
<dbReference type="Proteomes" id="UP000007148">
    <property type="component" value="Unassembled WGS sequence"/>
</dbReference>
<evidence type="ECO:0000313" key="1">
    <source>
        <dbReference type="EMBL" id="CCA70250.1"/>
    </source>
</evidence>
<protein>
    <submittedName>
        <fullName evidence="1">Uncharacterized protein</fullName>
    </submittedName>
</protein>